<dbReference type="Proteomes" id="UP000198211">
    <property type="component" value="Unassembled WGS sequence"/>
</dbReference>
<accession>A0A225WR11</accession>
<dbReference type="EMBL" id="NBNE01000375">
    <property type="protein sequence ID" value="OWZ19982.1"/>
    <property type="molecule type" value="Genomic_DNA"/>
</dbReference>
<keyword evidence="2" id="KW-1185">Reference proteome</keyword>
<comment type="caution">
    <text evidence="1">The sequence shown here is derived from an EMBL/GenBank/DDBJ whole genome shotgun (WGS) entry which is preliminary data.</text>
</comment>
<evidence type="ECO:0000313" key="2">
    <source>
        <dbReference type="Proteomes" id="UP000198211"/>
    </source>
</evidence>
<proteinExistence type="predicted"/>
<dbReference type="AlphaFoldDB" id="A0A225WR11"/>
<sequence>MNKCKLKVSTLSSYRSAVKDTYHQRRMTLPIAYHDDMKIFFAGLKRLEAEYAQEGRGRHTGQEPLTFSLYCQLAEQMLRLDDNAFVHVFLLSQWNFICRSKSVEILYISHQQRAGDSVGCVLINAKPNYKGNGPKDPCHIYADLAQPACCWG</sequence>
<dbReference type="OrthoDB" id="167802at2759"/>
<name>A0A225WR11_9STRA</name>
<organism evidence="1 2">
    <name type="scientific">Phytophthora megakarya</name>
    <dbReference type="NCBI Taxonomy" id="4795"/>
    <lineage>
        <taxon>Eukaryota</taxon>
        <taxon>Sar</taxon>
        <taxon>Stramenopiles</taxon>
        <taxon>Oomycota</taxon>
        <taxon>Peronosporomycetes</taxon>
        <taxon>Peronosporales</taxon>
        <taxon>Peronosporaceae</taxon>
        <taxon>Phytophthora</taxon>
    </lineage>
</organism>
<gene>
    <name evidence="1" type="ORF">PHMEG_0005669</name>
</gene>
<evidence type="ECO:0000313" key="1">
    <source>
        <dbReference type="EMBL" id="OWZ19982.1"/>
    </source>
</evidence>
<protein>
    <submittedName>
        <fullName evidence="1">Uncharacterized protein</fullName>
    </submittedName>
</protein>
<reference evidence="2" key="1">
    <citation type="submission" date="2017-03" db="EMBL/GenBank/DDBJ databases">
        <title>Phytopthora megakarya and P. palmivora, two closely related causual agents of cacao black pod achieved similar genome size and gene model numbers by different mechanisms.</title>
        <authorList>
            <person name="Ali S."/>
            <person name="Shao J."/>
            <person name="Larry D.J."/>
            <person name="Kronmiller B."/>
            <person name="Shen D."/>
            <person name="Strem M.D."/>
            <person name="Melnick R.L."/>
            <person name="Guiltinan M.J."/>
            <person name="Tyler B.M."/>
            <person name="Meinhardt L.W."/>
            <person name="Bailey B.A."/>
        </authorList>
    </citation>
    <scope>NUCLEOTIDE SEQUENCE [LARGE SCALE GENOMIC DNA]</scope>
    <source>
        <strain evidence="2">zdho120</strain>
    </source>
</reference>